<accession>A0A6A3MRQ4</accession>
<evidence type="ECO:0000313" key="2">
    <source>
        <dbReference type="Proteomes" id="UP000435112"/>
    </source>
</evidence>
<gene>
    <name evidence="1" type="ORF">PR002_g7385</name>
</gene>
<sequence length="41" mass="4455">MRVELDEVGGYILDQQAAIEELMEQYGFADAIGVRAPIGEG</sequence>
<comment type="caution">
    <text evidence="1">The sequence shown here is derived from an EMBL/GenBank/DDBJ whole genome shotgun (WGS) entry which is preliminary data.</text>
</comment>
<dbReference type="Proteomes" id="UP000435112">
    <property type="component" value="Unassembled WGS sequence"/>
</dbReference>
<proteinExistence type="predicted"/>
<organism evidence="1 2">
    <name type="scientific">Phytophthora rubi</name>
    <dbReference type="NCBI Taxonomy" id="129364"/>
    <lineage>
        <taxon>Eukaryota</taxon>
        <taxon>Sar</taxon>
        <taxon>Stramenopiles</taxon>
        <taxon>Oomycota</taxon>
        <taxon>Peronosporomycetes</taxon>
        <taxon>Peronosporales</taxon>
        <taxon>Peronosporaceae</taxon>
        <taxon>Phytophthora</taxon>
    </lineage>
</organism>
<dbReference type="AlphaFoldDB" id="A0A6A3MRQ4"/>
<dbReference type="OrthoDB" id="10277975at2759"/>
<protein>
    <submittedName>
        <fullName evidence="1">Uncharacterized protein</fullName>
    </submittedName>
</protein>
<name>A0A6A3MRQ4_9STRA</name>
<reference evidence="1 2" key="1">
    <citation type="submission" date="2018-09" db="EMBL/GenBank/DDBJ databases">
        <title>Genomic investigation of the strawberry pathogen Phytophthora fragariae indicates pathogenicity is determined by transcriptional variation in three key races.</title>
        <authorList>
            <person name="Adams T.M."/>
            <person name="Armitage A.D."/>
            <person name="Sobczyk M.K."/>
            <person name="Bates H.J."/>
            <person name="Dunwell J.M."/>
            <person name="Nellist C.F."/>
            <person name="Harrison R.J."/>
        </authorList>
    </citation>
    <scope>NUCLEOTIDE SEQUENCE [LARGE SCALE GENOMIC DNA]</scope>
    <source>
        <strain evidence="1 2">SCRP324</strain>
    </source>
</reference>
<evidence type="ECO:0000313" key="1">
    <source>
        <dbReference type="EMBL" id="KAE9035793.1"/>
    </source>
</evidence>
<dbReference type="EMBL" id="QXFU01000353">
    <property type="protein sequence ID" value="KAE9035793.1"/>
    <property type="molecule type" value="Genomic_DNA"/>
</dbReference>